<reference evidence="1 2" key="1">
    <citation type="journal article" date="2018" name="PLoS Genet.">
        <title>Population sequencing reveals clonal diversity and ancestral inbreeding in the grapevine cultivar Chardonnay.</title>
        <authorList>
            <person name="Roach M.J."/>
            <person name="Johnson D.L."/>
            <person name="Bohlmann J."/>
            <person name="van Vuuren H.J."/>
            <person name="Jones S.J."/>
            <person name="Pretorius I.S."/>
            <person name="Schmidt S.A."/>
            <person name="Borneman A.R."/>
        </authorList>
    </citation>
    <scope>NUCLEOTIDE SEQUENCE [LARGE SCALE GENOMIC DNA]</scope>
    <source>
        <strain evidence="2">cv. Chardonnay</strain>
        <tissue evidence="1">Leaf</tissue>
    </source>
</reference>
<dbReference type="AlphaFoldDB" id="A0A438F5C9"/>
<dbReference type="Proteomes" id="UP000288805">
    <property type="component" value="Unassembled WGS sequence"/>
</dbReference>
<sequence>MDDCREVEVRSKGMMLKRGDGRVWGGSSLGKDLDHSLAQKEQMEVFEQTIFILIWDRLGDASYIGKAWKRKKGVWSSCKVQRGYGRKVEFWMNKWCGGKPLCVSFPILGFFSRLLGKSMKKEEKDRVLWMD</sequence>
<proteinExistence type="predicted"/>
<evidence type="ECO:0000313" key="1">
    <source>
        <dbReference type="EMBL" id="RVW55230.1"/>
    </source>
</evidence>
<dbReference type="EMBL" id="QGNW01001119">
    <property type="protein sequence ID" value="RVW55230.1"/>
    <property type="molecule type" value="Genomic_DNA"/>
</dbReference>
<protein>
    <submittedName>
        <fullName evidence="1">Uncharacterized protein</fullName>
    </submittedName>
</protein>
<gene>
    <name evidence="1" type="ORF">CK203_067017</name>
</gene>
<accession>A0A438F5C9</accession>
<comment type="caution">
    <text evidence="1">The sequence shown here is derived from an EMBL/GenBank/DDBJ whole genome shotgun (WGS) entry which is preliminary data.</text>
</comment>
<organism evidence="1 2">
    <name type="scientific">Vitis vinifera</name>
    <name type="common">Grape</name>
    <dbReference type="NCBI Taxonomy" id="29760"/>
    <lineage>
        <taxon>Eukaryota</taxon>
        <taxon>Viridiplantae</taxon>
        <taxon>Streptophyta</taxon>
        <taxon>Embryophyta</taxon>
        <taxon>Tracheophyta</taxon>
        <taxon>Spermatophyta</taxon>
        <taxon>Magnoliopsida</taxon>
        <taxon>eudicotyledons</taxon>
        <taxon>Gunneridae</taxon>
        <taxon>Pentapetalae</taxon>
        <taxon>rosids</taxon>
        <taxon>Vitales</taxon>
        <taxon>Vitaceae</taxon>
        <taxon>Viteae</taxon>
        <taxon>Vitis</taxon>
    </lineage>
</organism>
<name>A0A438F5C9_VITVI</name>
<evidence type="ECO:0000313" key="2">
    <source>
        <dbReference type="Proteomes" id="UP000288805"/>
    </source>
</evidence>